<dbReference type="GO" id="GO:0005886">
    <property type="term" value="C:plasma membrane"/>
    <property type="evidence" value="ECO:0007669"/>
    <property type="project" value="UniProtKB-SubCell"/>
</dbReference>
<dbReference type="SUPFAM" id="SSF103473">
    <property type="entry name" value="MFS general substrate transporter"/>
    <property type="match status" value="1"/>
</dbReference>
<feature type="transmembrane region" description="Helical" evidence="7">
    <location>
        <begin position="62"/>
        <end position="81"/>
    </location>
</feature>
<dbReference type="InterPro" id="IPR010290">
    <property type="entry name" value="TM_effector"/>
</dbReference>
<evidence type="ECO:0000256" key="6">
    <source>
        <dbReference type="ARBA" id="ARBA00023136"/>
    </source>
</evidence>
<keyword evidence="2" id="KW-0813">Transport</keyword>
<dbReference type="AlphaFoldDB" id="A0A543CI18"/>
<feature type="transmembrane region" description="Helical" evidence="7">
    <location>
        <begin position="391"/>
        <end position="411"/>
    </location>
</feature>
<keyword evidence="9" id="KW-1185">Reference proteome</keyword>
<name>A0A543CI18_9ACTN</name>
<dbReference type="PANTHER" id="PTHR23513">
    <property type="entry name" value="INTEGRAL MEMBRANE EFFLUX PROTEIN-RELATED"/>
    <property type="match status" value="1"/>
</dbReference>
<proteinExistence type="predicted"/>
<keyword evidence="5 7" id="KW-1133">Transmembrane helix</keyword>
<dbReference type="InterPro" id="IPR036259">
    <property type="entry name" value="MFS_trans_sf"/>
</dbReference>
<accession>A0A543CI18</accession>
<dbReference type="RefSeq" id="WP_141955573.1">
    <property type="nucleotide sequence ID" value="NZ_VFOZ01000001.1"/>
</dbReference>
<keyword evidence="3" id="KW-1003">Cell membrane</keyword>
<evidence type="ECO:0000256" key="4">
    <source>
        <dbReference type="ARBA" id="ARBA00022692"/>
    </source>
</evidence>
<dbReference type="Proteomes" id="UP000316096">
    <property type="component" value="Unassembled WGS sequence"/>
</dbReference>
<feature type="transmembrane region" description="Helical" evidence="7">
    <location>
        <begin position="102"/>
        <end position="132"/>
    </location>
</feature>
<protein>
    <submittedName>
        <fullName evidence="8">Putative MFS family arabinose efflux permease</fullName>
    </submittedName>
</protein>
<feature type="transmembrane region" description="Helical" evidence="7">
    <location>
        <begin position="364"/>
        <end position="385"/>
    </location>
</feature>
<dbReference type="CDD" id="cd06173">
    <property type="entry name" value="MFS_MefA_like"/>
    <property type="match status" value="1"/>
</dbReference>
<evidence type="ECO:0000313" key="8">
    <source>
        <dbReference type="EMBL" id="TQL96753.1"/>
    </source>
</evidence>
<dbReference type="OrthoDB" id="3542743at2"/>
<evidence type="ECO:0000313" key="9">
    <source>
        <dbReference type="Proteomes" id="UP000316096"/>
    </source>
</evidence>
<comment type="caution">
    <text evidence="8">The sequence shown here is derived from an EMBL/GenBank/DDBJ whole genome shotgun (WGS) entry which is preliminary data.</text>
</comment>
<gene>
    <name evidence="8" type="ORF">FB559_2305</name>
</gene>
<evidence type="ECO:0000256" key="1">
    <source>
        <dbReference type="ARBA" id="ARBA00004651"/>
    </source>
</evidence>
<feature type="transmembrane region" description="Helical" evidence="7">
    <location>
        <begin position="173"/>
        <end position="197"/>
    </location>
</feature>
<dbReference type="PANTHER" id="PTHR23513:SF6">
    <property type="entry name" value="MAJOR FACILITATOR SUPERFAMILY ASSOCIATED DOMAIN-CONTAINING PROTEIN"/>
    <property type="match status" value="1"/>
</dbReference>
<keyword evidence="6 7" id="KW-0472">Membrane</keyword>
<sequence length="423" mass="44413">MTHSPTVSAIEPAPYRETLWQRDFKLLWGGSAVSLLGSMSATVACPLLALALTGSPIDAGRLAAAATLPGLLLLLPAGVVVDRLDRRRIMLVSQSLRGTVGIVLAISVAAGAPSILLLTIAAAVGGICMTFYNVAEVSAIPKIVLPEDLADAVAKNEARSHVALLLGRPLGGLLYSFGRFLPFAVDAVSCFVSVGALKHMRAEPFRPDPDTRRRGVTALAGELKEGLARLWTDRLLRTALTVCTVTNFFFQAVVVLLVVLGRQQQLSTILIGTLLAAPGLGGVIGTVYAQAELKEKSLMAVTIRCAWSWALLIGLVAVSSNPLIWLFGWGGVGYMGARMNIALDTYQARAVPYELLGRVAGANRFLSLGAVPFGTFCGGYAIAAFGARRTAIAIAGLIGVLAVIVTSFTLIGRPRSPRGARSG</sequence>
<feature type="transmembrane region" description="Helical" evidence="7">
    <location>
        <begin position="239"/>
        <end position="260"/>
    </location>
</feature>
<dbReference type="Gene3D" id="1.20.1250.20">
    <property type="entry name" value="MFS general substrate transporter like domains"/>
    <property type="match status" value="1"/>
</dbReference>
<evidence type="ECO:0000256" key="7">
    <source>
        <dbReference type="SAM" id="Phobius"/>
    </source>
</evidence>
<evidence type="ECO:0000256" key="3">
    <source>
        <dbReference type="ARBA" id="ARBA00022475"/>
    </source>
</evidence>
<keyword evidence="4 7" id="KW-0812">Transmembrane</keyword>
<evidence type="ECO:0000256" key="2">
    <source>
        <dbReference type="ARBA" id="ARBA00022448"/>
    </source>
</evidence>
<feature type="transmembrane region" description="Helical" evidence="7">
    <location>
        <begin position="26"/>
        <end position="50"/>
    </location>
</feature>
<feature type="transmembrane region" description="Helical" evidence="7">
    <location>
        <begin position="301"/>
        <end position="318"/>
    </location>
</feature>
<organism evidence="8 9">
    <name type="scientific">Actinoallomurus bryophytorum</name>
    <dbReference type="NCBI Taxonomy" id="1490222"/>
    <lineage>
        <taxon>Bacteria</taxon>
        <taxon>Bacillati</taxon>
        <taxon>Actinomycetota</taxon>
        <taxon>Actinomycetes</taxon>
        <taxon>Streptosporangiales</taxon>
        <taxon>Thermomonosporaceae</taxon>
        <taxon>Actinoallomurus</taxon>
    </lineage>
</organism>
<comment type="subcellular location">
    <subcellularLocation>
        <location evidence="1">Cell membrane</location>
        <topology evidence="1">Multi-pass membrane protein</topology>
    </subcellularLocation>
</comment>
<reference evidence="8 9" key="1">
    <citation type="submission" date="2019-06" db="EMBL/GenBank/DDBJ databases">
        <title>Sequencing the genomes of 1000 actinobacteria strains.</title>
        <authorList>
            <person name="Klenk H.-P."/>
        </authorList>
    </citation>
    <scope>NUCLEOTIDE SEQUENCE [LARGE SCALE GENOMIC DNA]</scope>
    <source>
        <strain evidence="8 9">DSM 102200</strain>
    </source>
</reference>
<dbReference type="EMBL" id="VFOZ01000001">
    <property type="protein sequence ID" value="TQL96753.1"/>
    <property type="molecule type" value="Genomic_DNA"/>
</dbReference>
<dbReference type="Pfam" id="PF05977">
    <property type="entry name" value="MFS_3"/>
    <property type="match status" value="1"/>
</dbReference>
<feature type="transmembrane region" description="Helical" evidence="7">
    <location>
        <begin position="266"/>
        <end position="289"/>
    </location>
</feature>
<evidence type="ECO:0000256" key="5">
    <source>
        <dbReference type="ARBA" id="ARBA00022989"/>
    </source>
</evidence>